<sequence length="44" mass="4984">MIHRIGCIADGERRRWVLVIGMHMIGAGIRGLNSHLIMMCGNFF</sequence>
<protein>
    <submittedName>
        <fullName evidence="1">Uncharacterized protein</fullName>
    </submittedName>
</protein>
<accession>F8IDE4</accession>
<gene>
    <name evidence="1" type="ordered locus">TC41_1881</name>
</gene>
<proteinExistence type="predicted"/>
<reference evidence="2" key="2">
    <citation type="submission" date="2011-06" db="EMBL/GenBank/DDBJ databases">
        <title>The complete genome sequence of Alicyclobacillus acidocaldarius sp. Tc-4-1.</title>
        <authorList>
            <person name="Chen Y."/>
            <person name="He Y."/>
            <person name="Dong Z."/>
            <person name="Hu S."/>
        </authorList>
    </citation>
    <scope>NUCLEOTIDE SEQUENCE [LARGE SCALE GENOMIC DNA]</scope>
    <source>
        <strain evidence="2">Tc-4-1</strain>
    </source>
</reference>
<reference evidence="1 2" key="1">
    <citation type="journal article" date="2011" name="J. Bacteriol.">
        <title>Complete Genome Sequence of Alicyclobacillus acidocaldarius Strain Tc-4-1.</title>
        <authorList>
            <person name="Chen Y."/>
            <person name="He Y."/>
            <person name="Zhang B."/>
            <person name="Yang J."/>
            <person name="Li W."/>
            <person name="Dong Z."/>
            <person name="Hu S."/>
        </authorList>
    </citation>
    <scope>NUCLEOTIDE SEQUENCE [LARGE SCALE GENOMIC DNA]</scope>
    <source>
        <strain evidence="1 2">Tc-4-1</strain>
    </source>
</reference>
<dbReference type="AlphaFoldDB" id="F8IDE4"/>
<dbReference type="KEGG" id="aad:TC41_1881"/>
<dbReference type="HOGENOM" id="CLU_3211516_0_0_9"/>
<evidence type="ECO:0000313" key="2">
    <source>
        <dbReference type="Proteomes" id="UP000000292"/>
    </source>
</evidence>
<organism evidence="1 2">
    <name type="scientific">Alicyclobacillus acidocaldarius (strain Tc-4-1)</name>
    <name type="common">Bacillus acidocaldarius</name>
    <dbReference type="NCBI Taxonomy" id="1048834"/>
    <lineage>
        <taxon>Bacteria</taxon>
        <taxon>Bacillati</taxon>
        <taxon>Bacillota</taxon>
        <taxon>Bacilli</taxon>
        <taxon>Bacillales</taxon>
        <taxon>Alicyclobacillaceae</taxon>
        <taxon>Alicyclobacillus</taxon>
    </lineage>
</organism>
<name>F8IDE4_ALIAT</name>
<dbReference type="Proteomes" id="UP000000292">
    <property type="component" value="Chromosome"/>
</dbReference>
<evidence type="ECO:0000313" key="1">
    <source>
        <dbReference type="EMBL" id="AEJ43797.1"/>
    </source>
</evidence>
<dbReference type="EMBL" id="CP002902">
    <property type="protein sequence ID" value="AEJ43797.1"/>
    <property type="molecule type" value="Genomic_DNA"/>
</dbReference>